<organism evidence="2 3">
    <name type="scientific">Portunus trituberculatus</name>
    <name type="common">Swimming crab</name>
    <name type="synonym">Neptunus trituberculatus</name>
    <dbReference type="NCBI Taxonomy" id="210409"/>
    <lineage>
        <taxon>Eukaryota</taxon>
        <taxon>Metazoa</taxon>
        <taxon>Ecdysozoa</taxon>
        <taxon>Arthropoda</taxon>
        <taxon>Crustacea</taxon>
        <taxon>Multicrustacea</taxon>
        <taxon>Malacostraca</taxon>
        <taxon>Eumalacostraca</taxon>
        <taxon>Eucarida</taxon>
        <taxon>Decapoda</taxon>
        <taxon>Pleocyemata</taxon>
        <taxon>Brachyura</taxon>
        <taxon>Eubrachyura</taxon>
        <taxon>Portunoidea</taxon>
        <taxon>Portunidae</taxon>
        <taxon>Portuninae</taxon>
        <taxon>Portunus</taxon>
    </lineage>
</organism>
<dbReference type="EMBL" id="VSRR010020059">
    <property type="protein sequence ID" value="MPC62781.1"/>
    <property type="molecule type" value="Genomic_DNA"/>
</dbReference>
<feature type="compositionally biased region" description="Basic residues" evidence="1">
    <location>
        <begin position="319"/>
        <end position="332"/>
    </location>
</feature>
<name>A0A5B7GRI9_PORTR</name>
<comment type="caution">
    <text evidence="2">The sequence shown here is derived from an EMBL/GenBank/DDBJ whole genome shotgun (WGS) entry which is preliminary data.</text>
</comment>
<dbReference type="OrthoDB" id="548799at2759"/>
<reference evidence="2 3" key="1">
    <citation type="submission" date="2019-05" db="EMBL/GenBank/DDBJ databases">
        <title>Another draft genome of Portunus trituberculatus and its Hox gene families provides insights of decapod evolution.</title>
        <authorList>
            <person name="Jeong J.-H."/>
            <person name="Song I."/>
            <person name="Kim S."/>
            <person name="Choi T."/>
            <person name="Kim D."/>
            <person name="Ryu S."/>
            <person name="Kim W."/>
        </authorList>
    </citation>
    <scope>NUCLEOTIDE SEQUENCE [LARGE SCALE GENOMIC DNA]</scope>
    <source>
        <tissue evidence="2">Muscle</tissue>
    </source>
</reference>
<gene>
    <name evidence="2" type="ORF">E2C01_056871</name>
</gene>
<dbReference type="Proteomes" id="UP000324222">
    <property type="component" value="Unassembled WGS sequence"/>
</dbReference>
<dbReference type="AlphaFoldDB" id="A0A5B7GRI9"/>
<feature type="region of interest" description="Disordered" evidence="1">
    <location>
        <begin position="26"/>
        <end position="61"/>
    </location>
</feature>
<accession>A0A5B7GRI9</accession>
<feature type="compositionally biased region" description="Basic and acidic residues" evidence="1">
    <location>
        <begin position="240"/>
        <end position="269"/>
    </location>
</feature>
<feature type="region of interest" description="Disordered" evidence="1">
    <location>
        <begin position="83"/>
        <end position="360"/>
    </location>
</feature>
<feature type="compositionally biased region" description="Polar residues" evidence="1">
    <location>
        <begin position="52"/>
        <end position="61"/>
    </location>
</feature>
<protein>
    <submittedName>
        <fullName evidence="2">Uncharacterized protein</fullName>
    </submittedName>
</protein>
<feature type="compositionally biased region" description="Polar residues" evidence="1">
    <location>
        <begin position="153"/>
        <end position="163"/>
    </location>
</feature>
<feature type="compositionally biased region" description="Polar residues" evidence="1">
    <location>
        <begin position="285"/>
        <end position="303"/>
    </location>
</feature>
<proteinExistence type="predicted"/>
<evidence type="ECO:0000313" key="3">
    <source>
        <dbReference type="Proteomes" id="UP000324222"/>
    </source>
</evidence>
<feature type="compositionally biased region" description="Basic and acidic residues" evidence="1">
    <location>
        <begin position="208"/>
        <end position="218"/>
    </location>
</feature>
<evidence type="ECO:0000256" key="1">
    <source>
        <dbReference type="SAM" id="MobiDB-lite"/>
    </source>
</evidence>
<sequence length="547" mass="59454">MSSAKSVRSDIICAINRDDSRRILGRTTTPLVPNGPSHLLDDTAGSLKESNRMSGTSLLRNPSQTFFKKEVLPSSSDITVEDGHLQIIKPFEPASEEGDKPWQDEAAPVKESSLNDDENLTQHQEPGAENSDDKGSEKSDSGRSDSGSLDTGPNLSLETQPVDPSSPPTTPEDKDVTTAAAGELPTRSPNEAECFSVTSSNIDFELEISERASPREAEEASQGSEEKDVEGEGDVSAAVKEGEEEREQKRGSKEDPHRTHSKDGKESEGHQLPSVLRSKEGGRARSSSVGHKVRFTSQCSLGESDNDPASGVQDDSRASRRQGRRHRSKVHRSVGQVRKGGKRALDAASVTGMDDEERDAATTRREYHTLLREIQALMSEVQRQRNDFRSELRSLTSTIIRRHNSTSARPCVCSAPRKTSRLPVMVRGRSCDPLPLDLPSITSPIPSPVLSSECHAPSSPPQRCHGTSGAALASTTAIASIIPTPPIPLYTPPSLLYIITTINTTIAFTRYSPITATPYPYLYHCHYHEHLSQPSLSDQTSSSSSSF</sequence>
<keyword evidence="3" id="KW-1185">Reference proteome</keyword>
<feature type="compositionally biased region" description="Basic and acidic residues" evidence="1">
    <location>
        <begin position="131"/>
        <end position="143"/>
    </location>
</feature>
<evidence type="ECO:0000313" key="2">
    <source>
        <dbReference type="EMBL" id="MPC62781.1"/>
    </source>
</evidence>